<dbReference type="AlphaFoldDB" id="A0A0J8UHP4"/>
<feature type="compositionally biased region" description="Basic and acidic residues" evidence="1">
    <location>
        <begin position="19"/>
        <end position="33"/>
    </location>
</feature>
<evidence type="ECO:0000313" key="3">
    <source>
        <dbReference type="Proteomes" id="UP000054563"/>
    </source>
</evidence>
<dbReference type="Proteomes" id="UP000054563">
    <property type="component" value="Unassembled WGS sequence"/>
</dbReference>
<name>A0A0J8UHP4_COCIT</name>
<evidence type="ECO:0000256" key="1">
    <source>
        <dbReference type="SAM" id="MobiDB-lite"/>
    </source>
</evidence>
<dbReference type="EMBL" id="DS016995">
    <property type="protein sequence ID" value="KMU86953.1"/>
    <property type="molecule type" value="Genomic_DNA"/>
</dbReference>
<reference evidence="3" key="1">
    <citation type="journal article" date="2010" name="Genome Res.">
        <title>Population genomic sequencing of Coccidioides fungi reveals recent hybridization and transposon control.</title>
        <authorList>
            <person name="Neafsey D.E."/>
            <person name="Barker B.M."/>
            <person name="Sharpton T.J."/>
            <person name="Stajich J.E."/>
            <person name="Park D.J."/>
            <person name="Whiston E."/>
            <person name="Hung C.-Y."/>
            <person name="McMahan C."/>
            <person name="White J."/>
            <person name="Sykes S."/>
            <person name="Heiman D."/>
            <person name="Young S."/>
            <person name="Zeng Q."/>
            <person name="Abouelleil A."/>
            <person name="Aftuck L."/>
            <person name="Bessette D."/>
            <person name="Brown A."/>
            <person name="FitzGerald M."/>
            <person name="Lui A."/>
            <person name="Macdonald J.P."/>
            <person name="Priest M."/>
            <person name="Orbach M.J."/>
            <person name="Galgiani J.N."/>
            <person name="Kirkland T.N."/>
            <person name="Cole G.T."/>
            <person name="Birren B.W."/>
            <person name="Henn M.R."/>
            <person name="Taylor J.W."/>
            <person name="Rounsley S.D."/>
        </authorList>
    </citation>
    <scope>NUCLEOTIDE SEQUENCE [LARGE SCALE GENOMIC DNA]</scope>
    <source>
        <strain evidence="3">H538.4</strain>
    </source>
</reference>
<evidence type="ECO:0000313" key="2">
    <source>
        <dbReference type="EMBL" id="KMU86953.1"/>
    </source>
</evidence>
<accession>A0A0J8UHP4</accession>
<proteinExistence type="predicted"/>
<gene>
    <name evidence="2" type="ORF">CIHG_04893</name>
</gene>
<dbReference type="VEuPathDB" id="FungiDB:CIHG_04893"/>
<protein>
    <submittedName>
        <fullName evidence="2">Uncharacterized protein</fullName>
    </submittedName>
</protein>
<organism evidence="2 3">
    <name type="scientific">Coccidioides immitis H538.4</name>
    <dbReference type="NCBI Taxonomy" id="396776"/>
    <lineage>
        <taxon>Eukaryota</taxon>
        <taxon>Fungi</taxon>
        <taxon>Dikarya</taxon>
        <taxon>Ascomycota</taxon>
        <taxon>Pezizomycotina</taxon>
        <taxon>Eurotiomycetes</taxon>
        <taxon>Eurotiomycetidae</taxon>
        <taxon>Onygenales</taxon>
        <taxon>Onygenaceae</taxon>
        <taxon>Coccidioides</taxon>
    </lineage>
</organism>
<sequence length="51" mass="5506">MAARPKILSLPVPKSNDLPPDRQDKTPSQDRVRVTSASIRAVRAASVAQPI</sequence>
<feature type="region of interest" description="Disordered" evidence="1">
    <location>
        <begin position="1"/>
        <end position="35"/>
    </location>
</feature>